<evidence type="ECO:0000313" key="1">
    <source>
        <dbReference type="EMBL" id="KAJ8685996.1"/>
    </source>
</evidence>
<sequence length="158" mass="18597">MWLSSSLQGRSIITAYNQDRKNGILGDKCFPKQMLCKLIIWNEINLEGPDIITLRFIQLSKWLFEICVLYPTSLFNGHDCNGEPKFVKVRKIYRANDEVIFHGSDLRFIVFNERYHAYEVVDKSEPDTVLKYLDNAELLTCVYVTIDKRWYVATKYDL</sequence>
<accession>A0ACC2PSR7</accession>
<gene>
    <name evidence="1" type="ORF">QAD02_021789</name>
</gene>
<dbReference type="Proteomes" id="UP001239111">
    <property type="component" value="Chromosome 1"/>
</dbReference>
<reference evidence="1" key="1">
    <citation type="submission" date="2023-04" db="EMBL/GenBank/DDBJ databases">
        <title>A chromosome-level genome assembly of the parasitoid wasp Eretmocerus hayati.</title>
        <authorList>
            <person name="Zhong Y."/>
            <person name="Liu S."/>
            <person name="Liu Y."/>
        </authorList>
    </citation>
    <scope>NUCLEOTIDE SEQUENCE</scope>
    <source>
        <strain evidence="1">ZJU_SS_LIU_2023</strain>
    </source>
</reference>
<dbReference type="EMBL" id="CM056741">
    <property type="protein sequence ID" value="KAJ8685996.1"/>
    <property type="molecule type" value="Genomic_DNA"/>
</dbReference>
<name>A0ACC2PSR7_9HYME</name>
<proteinExistence type="predicted"/>
<protein>
    <submittedName>
        <fullName evidence="1">Uncharacterized protein</fullName>
    </submittedName>
</protein>
<keyword evidence="2" id="KW-1185">Reference proteome</keyword>
<evidence type="ECO:0000313" key="2">
    <source>
        <dbReference type="Proteomes" id="UP001239111"/>
    </source>
</evidence>
<comment type="caution">
    <text evidence="1">The sequence shown here is derived from an EMBL/GenBank/DDBJ whole genome shotgun (WGS) entry which is preliminary data.</text>
</comment>
<organism evidence="1 2">
    <name type="scientific">Eretmocerus hayati</name>
    <dbReference type="NCBI Taxonomy" id="131215"/>
    <lineage>
        <taxon>Eukaryota</taxon>
        <taxon>Metazoa</taxon>
        <taxon>Ecdysozoa</taxon>
        <taxon>Arthropoda</taxon>
        <taxon>Hexapoda</taxon>
        <taxon>Insecta</taxon>
        <taxon>Pterygota</taxon>
        <taxon>Neoptera</taxon>
        <taxon>Endopterygota</taxon>
        <taxon>Hymenoptera</taxon>
        <taxon>Apocrita</taxon>
        <taxon>Proctotrupomorpha</taxon>
        <taxon>Chalcidoidea</taxon>
        <taxon>Aphelinidae</taxon>
        <taxon>Aphelininae</taxon>
        <taxon>Eretmocerus</taxon>
    </lineage>
</organism>